<evidence type="ECO:0000259" key="4">
    <source>
        <dbReference type="PROSITE" id="PS50075"/>
    </source>
</evidence>
<gene>
    <name evidence="3" type="primary">acpP</name>
    <name evidence="5" type="ORF">E2493_02125</name>
</gene>
<reference evidence="5 6" key="1">
    <citation type="submission" date="2019-03" db="EMBL/GenBank/DDBJ databases">
        <title>Genome sequence of Sphingomonas sp. 17J27-24.</title>
        <authorList>
            <person name="Kim M."/>
            <person name="Maeng S."/>
            <person name="Sathiyaraj S."/>
        </authorList>
    </citation>
    <scope>NUCLEOTIDE SEQUENCE [LARGE SCALE GENOMIC DNA]</scope>
    <source>
        <strain evidence="5 6">17J27-24</strain>
    </source>
</reference>
<dbReference type="InterPro" id="IPR003231">
    <property type="entry name" value="ACP"/>
</dbReference>
<comment type="pathway">
    <text evidence="3">Lipid metabolism; fatty acid biosynthesis.</text>
</comment>
<comment type="function">
    <text evidence="3">Carrier of the growing fatty acid chain in fatty acid biosynthesis.</text>
</comment>
<dbReference type="UniPathway" id="UPA00094"/>
<evidence type="ECO:0000313" key="5">
    <source>
        <dbReference type="EMBL" id="TFI60065.1"/>
    </source>
</evidence>
<dbReference type="GO" id="GO:0000036">
    <property type="term" value="F:acyl carrier activity"/>
    <property type="evidence" value="ECO:0007669"/>
    <property type="project" value="UniProtKB-UniRule"/>
</dbReference>
<keyword evidence="3" id="KW-0276">Fatty acid metabolism</keyword>
<feature type="domain" description="Carrier" evidence="4">
    <location>
        <begin position="31"/>
        <end position="105"/>
    </location>
</feature>
<evidence type="ECO:0000256" key="2">
    <source>
        <dbReference type="ARBA" id="ARBA00022553"/>
    </source>
</evidence>
<dbReference type="Proteomes" id="UP000298213">
    <property type="component" value="Unassembled WGS sequence"/>
</dbReference>
<dbReference type="Gene3D" id="1.10.1200.10">
    <property type="entry name" value="ACP-like"/>
    <property type="match status" value="1"/>
</dbReference>
<protein>
    <recommendedName>
        <fullName evidence="3">Acyl carrier protein</fullName>
        <shortName evidence="3">ACP</shortName>
    </recommendedName>
</protein>
<comment type="similarity">
    <text evidence="3">Belongs to the acyl carrier protein (ACP) family.</text>
</comment>
<dbReference type="Pfam" id="PF00550">
    <property type="entry name" value="PP-binding"/>
    <property type="match status" value="1"/>
</dbReference>
<comment type="subcellular location">
    <subcellularLocation>
        <location evidence="3">Cytoplasm</location>
    </subcellularLocation>
</comment>
<sequence length="117" mass="12312">MDHFGEDFTSTDSSSVATFRAPALGVRRPFVVDESLARRLIADQLGLSSGSVVASATLGDLGADPLDVVALVLALEKAFGVRIDEAEADTCRTVGDLLDAVRTARPLRRETLSPVGV</sequence>
<comment type="caution">
    <text evidence="5">The sequence shown here is derived from an EMBL/GenBank/DDBJ whole genome shotgun (WGS) entry which is preliminary data.</text>
</comment>
<comment type="caution">
    <text evidence="3">Lacks conserved residue(s) required for the propagation of feature annotation.</text>
</comment>
<dbReference type="EMBL" id="SPDV01000002">
    <property type="protein sequence ID" value="TFI60065.1"/>
    <property type="molecule type" value="Genomic_DNA"/>
</dbReference>
<comment type="PTM">
    <text evidence="3">4'-phosphopantetheine is transferred from CoA to a specific serine of apo-ACP by AcpS. This modification is essential for activity because fatty acids are bound in thioester linkage to the sulfhydryl of the prosthetic group.</text>
</comment>
<keyword evidence="2 3" id="KW-0597">Phosphoprotein</keyword>
<evidence type="ECO:0000256" key="1">
    <source>
        <dbReference type="ARBA" id="ARBA00022450"/>
    </source>
</evidence>
<dbReference type="OrthoDB" id="4117775at1224"/>
<evidence type="ECO:0000256" key="3">
    <source>
        <dbReference type="HAMAP-Rule" id="MF_01217"/>
    </source>
</evidence>
<accession>A0A4Y8ZXT1</accession>
<keyword evidence="3" id="KW-0963">Cytoplasm</keyword>
<dbReference type="InterPro" id="IPR036736">
    <property type="entry name" value="ACP-like_sf"/>
</dbReference>
<proteinExistence type="inferred from homology"/>
<evidence type="ECO:0000313" key="6">
    <source>
        <dbReference type="Proteomes" id="UP000298213"/>
    </source>
</evidence>
<keyword evidence="6" id="KW-1185">Reference proteome</keyword>
<dbReference type="HAMAP" id="MF_01217">
    <property type="entry name" value="Acyl_carrier"/>
    <property type="match status" value="1"/>
</dbReference>
<keyword evidence="1 3" id="KW-0596">Phosphopantetheine</keyword>
<keyword evidence="3" id="KW-0275">Fatty acid biosynthesis</keyword>
<keyword evidence="3" id="KW-0443">Lipid metabolism</keyword>
<name>A0A4Y8ZXT1_9SPHN</name>
<keyword evidence="3" id="KW-0444">Lipid biosynthesis</keyword>
<dbReference type="AlphaFoldDB" id="A0A4Y8ZXT1"/>
<dbReference type="InterPro" id="IPR009081">
    <property type="entry name" value="PP-bd_ACP"/>
</dbReference>
<dbReference type="GO" id="GO:0005737">
    <property type="term" value="C:cytoplasm"/>
    <property type="evidence" value="ECO:0007669"/>
    <property type="project" value="UniProtKB-SubCell"/>
</dbReference>
<dbReference type="PROSITE" id="PS50075">
    <property type="entry name" value="CARRIER"/>
    <property type="match status" value="1"/>
</dbReference>
<dbReference type="SUPFAM" id="SSF47336">
    <property type="entry name" value="ACP-like"/>
    <property type="match status" value="1"/>
</dbReference>
<dbReference type="RefSeq" id="WP_135083239.1">
    <property type="nucleotide sequence ID" value="NZ_SPDV01000002.1"/>
</dbReference>
<organism evidence="5 6">
    <name type="scientific">Sphingomonas parva</name>
    <dbReference type="NCBI Taxonomy" id="2555898"/>
    <lineage>
        <taxon>Bacteria</taxon>
        <taxon>Pseudomonadati</taxon>
        <taxon>Pseudomonadota</taxon>
        <taxon>Alphaproteobacteria</taxon>
        <taxon>Sphingomonadales</taxon>
        <taxon>Sphingomonadaceae</taxon>
        <taxon>Sphingomonas</taxon>
    </lineage>
</organism>